<evidence type="ECO:0000256" key="1">
    <source>
        <dbReference type="SAM" id="MobiDB-lite"/>
    </source>
</evidence>
<feature type="compositionally biased region" description="Polar residues" evidence="1">
    <location>
        <begin position="1"/>
        <end position="10"/>
    </location>
</feature>
<feature type="region of interest" description="Disordered" evidence="1">
    <location>
        <begin position="1"/>
        <end position="26"/>
    </location>
</feature>
<proteinExistence type="predicted"/>
<comment type="caution">
    <text evidence="2">The sequence shown here is derived from an EMBL/GenBank/DDBJ whole genome shotgun (WGS) entry which is preliminary data.</text>
</comment>
<gene>
    <name evidence="2" type="ORF">OUZ56_010338</name>
</gene>
<name>A0ABR0AI91_9CRUS</name>
<evidence type="ECO:0000313" key="2">
    <source>
        <dbReference type="EMBL" id="KAK4024844.1"/>
    </source>
</evidence>
<evidence type="ECO:0000313" key="3">
    <source>
        <dbReference type="Proteomes" id="UP001234178"/>
    </source>
</evidence>
<organism evidence="2 3">
    <name type="scientific">Daphnia magna</name>
    <dbReference type="NCBI Taxonomy" id="35525"/>
    <lineage>
        <taxon>Eukaryota</taxon>
        <taxon>Metazoa</taxon>
        <taxon>Ecdysozoa</taxon>
        <taxon>Arthropoda</taxon>
        <taxon>Crustacea</taxon>
        <taxon>Branchiopoda</taxon>
        <taxon>Diplostraca</taxon>
        <taxon>Cladocera</taxon>
        <taxon>Anomopoda</taxon>
        <taxon>Daphniidae</taxon>
        <taxon>Daphnia</taxon>
    </lineage>
</organism>
<protein>
    <submittedName>
        <fullName evidence="2">Uncharacterized protein</fullName>
    </submittedName>
</protein>
<keyword evidence="3" id="KW-1185">Reference proteome</keyword>
<accession>A0ABR0AI91</accession>
<sequence length="118" mass="12758">MDDSVSATTLDQDKIPTREGSVGGSGDRKFTLYDVIILSRPIGNATLGAQFEPLPPFLGVTSDGQAFVELTVSDSSYCVASTTSICPISRAVNRKDREPSCAMAQNEMQSRVHFKTRL</sequence>
<dbReference type="Proteomes" id="UP001234178">
    <property type="component" value="Unassembled WGS sequence"/>
</dbReference>
<dbReference type="EMBL" id="JAOYFB010000037">
    <property type="protein sequence ID" value="KAK4024844.1"/>
    <property type="molecule type" value="Genomic_DNA"/>
</dbReference>
<reference evidence="2 3" key="1">
    <citation type="journal article" date="2023" name="Nucleic Acids Res.">
        <title>The hologenome of Daphnia magna reveals possible DNA methylation and microbiome-mediated evolution of the host genome.</title>
        <authorList>
            <person name="Chaturvedi A."/>
            <person name="Li X."/>
            <person name="Dhandapani V."/>
            <person name="Marshall H."/>
            <person name="Kissane S."/>
            <person name="Cuenca-Cambronero M."/>
            <person name="Asole G."/>
            <person name="Calvet F."/>
            <person name="Ruiz-Romero M."/>
            <person name="Marangio P."/>
            <person name="Guigo R."/>
            <person name="Rago D."/>
            <person name="Mirbahai L."/>
            <person name="Eastwood N."/>
            <person name="Colbourne J.K."/>
            <person name="Zhou J."/>
            <person name="Mallon E."/>
            <person name="Orsini L."/>
        </authorList>
    </citation>
    <scope>NUCLEOTIDE SEQUENCE [LARGE SCALE GENOMIC DNA]</scope>
    <source>
        <strain evidence="2">LRV0_1</strain>
    </source>
</reference>